<feature type="compositionally biased region" description="Acidic residues" evidence="1">
    <location>
        <begin position="1"/>
        <end position="10"/>
    </location>
</feature>
<feature type="transmembrane region" description="Helical" evidence="2">
    <location>
        <begin position="72"/>
        <end position="90"/>
    </location>
</feature>
<accession>A0A6J7SNQ0</accession>
<dbReference type="EMBL" id="CAFBPZ010000173">
    <property type="protein sequence ID" value="CAB5043064.1"/>
    <property type="molecule type" value="Genomic_DNA"/>
</dbReference>
<evidence type="ECO:0000256" key="2">
    <source>
        <dbReference type="SAM" id="Phobius"/>
    </source>
</evidence>
<gene>
    <name evidence="3" type="ORF">UFOPK3495_01643</name>
    <name evidence="4" type="ORF">UFOPK4237_01687</name>
</gene>
<dbReference type="AlphaFoldDB" id="A0A6J7SNQ0"/>
<reference evidence="4" key="1">
    <citation type="submission" date="2020-05" db="EMBL/GenBank/DDBJ databases">
        <authorList>
            <person name="Chiriac C."/>
            <person name="Salcher M."/>
            <person name="Ghai R."/>
            <person name="Kavagutti S V."/>
        </authorList>
    </citation>
    <scope>NUCLEOTIDE SEQUENCE</scope>
</reference>
<keyword evidence="2" id="KW-1133">Transmembrane helix</keyword>
<keyword evidence="2" id="KW-0472">Membrane</keyword>
<evidence type="ECO:0000313" key="4">
    <source>
        <dbReference type="EMBL" id="CAB5043064.1"/>
    </source>
</evidence>
<evidence type="ECO:0000256" key="1">
    <source>
        <dbReference type="SAM" id="MobiDB-lite"/>
    </source>
</evidence>
<proteinExistence type="predicted"/>
<protein>
    <submittedName>
        <fullName evidence="4">Unannotated protein</fullName>
    </submittedName>
</protein>
<dbReference type="EMBL" id="CAFBMC010000135">
    <property type="protein sequence ID" value="CAB4911956.1"/>
    <property type="molecule type" value="Genomic_DNA"/>
</dbReference>
<feature type="region of interest" description="Disordered" evidence="1">
    <location>
        <begin position="1"/>
        <end position="27"/>
    </location>
</feature>
<name>A0A6J7SNQ0_9ZZZZ</name>
<evidence type="ECO:0000313" key="3">
    <source>
        <dbReference type="EMBL" id="CAB4911956.1"/>
    </source>
</evidence>
<keyword evidence="2" id="KW-0812">Transmembrane</keyword>
<organism evidence="4">
    <name type="scientific">freshwater metagenome</name>
    <dbReference type="NCBI Taxonomy" id="449393"/>
    <lineage>
        <taxon>unclassified sequences</taxon>
        <taxon>metagenomes</taxon>
        <taxon>ecological metagenomes</taxon>
    </lineage>
</organism>
<sequence length="253" mass="26234">MSEYDGDTPWEESIPLGPQGAFLSPEHPLTSPAMPDDVWAKLERSLFNEQIAREATSNVVSLDAHRRSKRSWVVGTAAAGMALLGVGVVVQSIQSSTPAAIAAGSPIAANSQGVFPVKQVLASGTDYQPTTLTSQVRDLVHGLPGVQQLMKAAPAQTMPSLPNVGEMTTSDGMALCVHALTKDPKIGALVVDVATFHGSAAGIVVIPLDFEKSSATAPAILHVWVVGPHCSPNHPDVMGEFTIALTASGSGAE</sequence>